<dbReference type="VEuPathDB" id="VectorBase:ISCI007740"/>
<dbReference type="KEGG" id="isc:8030467"/>
<dbReference type="EMBL" id="ABJB010498554">
    <property type="status" value="NOT_ANNOTATED_CDS"/>
    <property type="molecule type" value="Genomic_DNA"/>
</dbReference>
<evidence type="ECO:0000313" key="7">
    <source>
        <dbReference type="EnsemblMetazoa" id="ISCW007740-PA"/>
    </source>
</evidence>
<dbReference type="PaxDb" id="6945-B7PRX6"/>
<evidence type="ECO:0000256" key="2">
    <source>
        <dbReference type="ARBA" id="ARBA00023016"/>
    </source>
</evidence>
<evidence type="ECO:0000256" key="4">
    <source>
        <dbReference type="SAM" id="MobiDB-lite"/>
    </source>
</evidence>
<dbReference type="AlphaFoldDB" id="B7PRX6"/>
<feature type="region of interest" description="Disordered" evidence="4">
    <location>
        <begin position="1"/>
        <end position="22"/>
    </location>
</feature>
<protein>
    <recommendedName>
        <fullName evidence="5">Vertebrate heat shock transcription factor C-terminal domain-containing protein</fullName>
    </recommendedName>
</protein>
<dbReference type="EMBL" id="ABJB011051610">
    <property type="status" value="NOT_ANNOTATED_CDS"/>
    <property type="molecule type" value="Genomic_DNA"/>
</dbReference>
<evidence type="ECO:0000259" key="5">
    <source>
        <dbReference type="Pfam" id="PF06546"/>
    </source>
</evidence>
<accession>B7PRX6</accession>
<reference evidence="6 8" key="1">
    <citation type="submission" date="2008-03" db="EMBL/GenBank/DDBJ databases">
        <title>Annotation of Ixodes scapularis.</title>
        <authorList>
            <consortium name="Ixodes scapularis Genome Project Consortium"/>
            <person name="Caler E."/>
            <person name="Hannick L.I."/>
            <person name="Bidwell S."/>
            <person name="Joardar V."/>
            <person name="Thiagarajan M."/>
            <person name="Amedeo P."/>
            <person name="Galinsky K.J."/>
            <person name="Schobel S."/>
            <person name="Inman J."/>
            <person name="Hostetler J."/>
            <person name="Miller J."/>
            <person name="Hammond M."/>
            <person name="Megy K."/>
            <person name="Lawson D."/>
            <person name="Kodira C."/>
            <person name="Sutton G."/>
            <person name="Meyer J."/>
            <person name="Hill C.A."/>
            <person name="Birren B."/>
            <person name="Nene V."/>
            <person name="Collins F."/>
            <person name="Alarcon-Chaidez F."/>
            <person name="Wikel S."/>
            <person name="Strausberg R."/>
        </authorList>
    </citation>
    <scope>NUCLEOTIDE SEQUENCE [LARGE SCALE GENOMIC DNA]</scope>
    <source>
        <strain evidence="8">Wikel</strain>
        <strain evidence="6">Wikel colony</strain>
    </source>
</reference>
<evidence type="ECO:0000256" key="1">
    <source>
        <dbReference type="ARBA" id="ARBA00023015"/>
    </source>
</evidence>
<evidence type="ECO:0000256" key="3">
    <source>
        <dbReference type="ARBA" id="ARBA00023163"/>
    </source>
</evidence>
<dbReference type="EMBL" id="ABJB010208809">
    <property type="status" value="NOT_ANNOTATED_CDS"/>
    <property type="molecule type" value="Genomic_DNA"/>
</dbReference>
<organism>
    <name type="scientific">Ixodes scapularis</name>
    <name type="common">Black-legged tick</name>
    <name type="synonym">Deer tick</name>
    <dbReference type="NCBI Taxonomy" id="6945"/>
    <lineage>
        <taxon>Eukaryota</taxon>
        <taxon>Metazoa</taxon>
        <taxon>Ecdysozoa</taxon>
        <taxon>Arthropoda</taxon>
        <taxon>Chelicerata</taxon>
        <taxon>Arachnida</taxon>
        <taxon>Acari</taxon>
        <taxon>Parasitiformes</taxon>
        <taxon>Ixodida</taxon>
        <taxon>Ixodoidea</taxon>
        <taxon>Ixodidae</taxon>
        <taxon>Ixodinae</taxon>
        <taxon>Ixodes</taxon>
    </lineage>
</organism>
<dbReference type="EMBL" id="ABJB010621585">
    <property type="status" value="NOT_ANNOTATED_CDS"/>
    <property type="molecule type" value="Genomic_DNA"/>
</dbReference>
<reference evidence="7" key="2">
    <citation type="submission" date="2020-05" db="UniProtKB">
        <authorList>
            <consortium name="EnsemblMetazoa"/>
        </authorList>
    </citation>
    <scope>IDENTIFICATION</scope>
    <source>
        <strain evidence="7">wikel</strain>
    </source>
</reference>
<dbReference type="GO" id="GO:0003677">
    <property type="term" value="F:DNA binding"/>
    <property type="evidence" value="ECO:0007669"/>
    <property type="project" value="InterPro"/>
</dbReference>
<dbReference type="EnsemblMetazoa" id="ISCW007740-RA">
    <property type="protein sequence ID" value="ISCW007740-PA"/>
    <property type="gene ID" value="ISCW007740"/>
</dbReference>
<evidence type="ECO:0000313" key="8">
    <source>
        <dbReference type="Proteomes" id="UP000001555"/>
    </source>
</evidence>
<dbReference type="Pfam" id="PF06546">
    <property type="entry name" value="Vert_HS_TF"/>
    <property type="match status" value="1"/>
</dbReference>
<dbReference type="VEuPathDB" id="VectorBase:ISCW007740"/>
<dbReference type="InterPro" id="IPR010542">
    <property type="entry name" value="Vert_HSTF_C"/>
</dbReference>
<feature type="compositionally biased region" description="Polar residues" evidence="4">
    <location>
        <begin position="222"/>
        <end position="238"/>
    </location>
</feature>
<keyword evidence="2" id="KW-0346">Stress response</keyword>
<keyword evidence="8" id="KW-1185">Reference proteome</keyword>
<feature type="domain" description="Vertebrate heat shock transcription factor C-terminal" evidence="5">
    <location>
        <begin position="55"/>
        <end position="180"/>
    </location>
</feature>
<dbReference type="EMBL" id="DS775456">
    <property type="protein sequence ID" value="EEC09348.1"/>
    <property type="molecule type" value="Genomic_DNA"/>
</dbReference>
<dbReference type="VEuPathDB" id="VectorBase:ISCP_028400"/>
<dbReference type="EMBL" id="ABJB010719886">
    <property type="status" value="NOT_ANNOTATED_CDS"/>
    <property type="molecule type" value="Genomic_DNA"/>
</dbReference>
<keyword evidence="3" id="KW-0804">Transcription</keyword>
<dbReference type="EMBL" id="ABJB011069716">
    <property type="status" value="NOT_ANNOTATED_CDS"/>
    <property type="molecule type" value="Genomic_DNA"/>
</dbReference>
<feature type="compositionally biased region" description="Low complexity" evidence="4">
    <location>
        <begin position="210"/>
        <end position="220"/>
    </location>
</feature>
<proteinExistence type="predicted"/>
<evidence type="ECO:0000313" key="6">
    <source>
        <dbReference type="EMBL" id="EEC09348.1"/>
    </source>
</evidence>
<feature type="region of interest" description="Disordered" evidence="4">
    <location>
        <begin position="204"/>
        <end position="263"/>
    </location>
</feature>
<dbReference type="OrthoDB" id="60033at2759"/>
<dbReference type="InParanoid" id="B7PRX6"/>
<dbReference type="HOGENOM" id="CLU_1058785_0_0_1"/>
<keyword evidence="1" id="KW-0805">Transcription regulation</keyword>
<feature type="compositionally biased region" description="Basic residues" evidence="4">
    <location>
        <begin position="252"/>
        <end position="263"/>
    </location>
</feature>
<sequence>MDFAPSELAKQPAVPDVKSAPSDLLGDCVMMEGIPSLMDESTTNTKTGLIESNWDSRLQESASPSAELGVPGPAKPVSSGGMQVALQDKATVKPKAFAEHLETIDTELDWLQDQLLSGGLNLDTSTLLGVCPDWTMVLSGNNKLFAPEDNLSSCLGDLATEGRTSDTVGNEMVQYTPSLLDLGLDDDPSFHQSNEFLLSDEELSARPADDSAGSSSSIGGTLNPTSDNQGNPLSSVDSKTYPFPRTPFKKSAPGKKRRVASKK</sequence>
<name>B7PRX6_IXOSC</name>
<dbReference type="GO" id="GO:0003700">
    <property type="term" value="F:DNA-binding transcription factor activity"/>
    <property type="evidence" value="ECO:0007669"/>
    <property type="project" value="InterPro"/>
</dbReference>
<dbReference type="Proteomes" id="UP000001555">
    <property type="component" value="Unassembled WGS sequence"/>
</dbReference>
<gene>
    <name evidence="7" type="primary">8030467</name>
    <name evidence="6" type="ORF">IscW_ISCW007740</name>
</gene>
<feature type="region of interest" description="Disordered" evidence="4">
    <location>
        <begin position="57"/>
        <end position="80"/>
    </location>
</feature>